<evidence type="ECO:0000256" key="1">
    <source>
        <dbReference type="SAM" id="Phobius"/>
    </source>
</evidence>
<organism evidence="2 3">
    <name type="scientific">Candidatus Scatousia excrementipullorum</name>
    <dbReference type="NCBI Taxonomy" id="2840936"/>
    <lineage>
        <taxon>Bacteria</taxon>
        <taxon>Candidatus Scatousia</taxon>
    </lineage>
</organism>
<protein>
    <submittedName>
        <fullName evidence="2">Uncharacterized protein</fullName>
    </submittedName>
</protein>
<feature type="transmembrane region" description="Helical" evidence="1">
    <location>
        <begin position="90"/>
        <end position="113"/>
    </location>
</feature>
<sequence>MSSIKEAYDSTIGESFTGLKLLIWAIPLGYCRDLMSSGSMDFFSTMIVSAFALLLLGFLVESANNACEKKPELVPGINVFSMALNGIKAIVALSVYFAIAFYGTQICCSYINFGEHTVLSMSLKILIGLLFYAIPVSGFAIYVRKLDIFEAYNLKKIMFILGEAFMMFSYLIIKLGLLTAVVIGFISYLFWLFIGLDNLLINYIWSIAIMYNLVIGANYISQFSEEWMSFYEKKNQVIEDGVKLY</sequence>
<feature type="transmembrane region" description="Helical" evidence="1">
    <location>
        <begin position="42"/>
        <end position="60"/>
    </location>
</feature>
<reference evidence="2" key="1">
    <citation type="submission" date="2020-10" db="EMBL/GenBank/DDBJ databases">
        <authorList>
            <person name="Gilroy R."/>
        </authorList>
    </citation>
    <scope>NUCLEOTIDE SEQUENCE</scope>
    <source>
        <strain evidence="2">10192</strain>
    </source>
</reference>
<keyword evidence="1" id="KW-1133">Transmembrane helix</keyword>
<proteinExistence type="predicted"/>
<gene>
    <name evidence="2" type="ORF">IAC76_06785</name>
</gene>
<keyword evidence="1" id="KW-0812">Transmembrane</keyword>
<dbReference type="EMBL" id="JADIND010000148">
    <property type="protein sequence ID" value="MBO8431078.1"/>
    <property type="molecule type" value="Genomic_DNA"/>
</dbReference>
<name>A0A9D9H180_9BACT</name>
<accession>A0A9D9H180</accession>
<evidence type="ECO:0000313" key="3">
    <source>
        <dbReference type="Proteomes" id="UP000823632"/>
    </source>
</evidence>
<keyword evidence="1" id="KW-0472">Membrane</keyword>
<feature type="transmembrane region" description="Helical" evidence="1">
    <location>
        <begin position="200"/>
        <end position="220"/>
    </location>
</feature>
<evidence type="ECO:0000313" key="2">
    <source>
        <dbReference type="EMBL" id="MBO8431078.1"/>
    </source>
</evidence>
<dbReference type="AlphaFoldDB" id="A0A9D9H180"/>
<reference evidence="2" key="2">
    <citation type="journal article" date="2021" name="PeerJ">
        <title>Extensive microbial diversity within the chicken gut microbiome revealed by metagenomics and culture.</title>
        <authorList>
            <person name="Gilroy R."/>
            <person name="Ravi A."/>
            <person name="Getino M."/>
            <person name="Pursley I."/>
            <person name="Horton D.L."/>
            <person name="Alikhan N.F."/>
            <person name="Baker D."/>
            <person name="Gharbi K."/>
            <person name="Hall N."/>
            <person name="Watson M."/>
            <person name="Adriaenssens E.M."/>
            <person name="Foster-Nyarko E."/>
            <person name="Jarju S."/>
            <person name="Secka A."/>
            <person name="Antonio M."/>
            <person name="Oren A."/>
            <person name="Chaudhuri R.R."/>
            <person name="La Ragione R."/>
            <person name="Hildebrand F."/>
            <person name="Pallen M.J."/>
        </authorList>
    </citation>
    <scope>NUCLEOTIDE SEQUENCE</scope>
    <source>
        <strain evidence="2">10192</strain>
    </source>
</reference>
<feature type="transmembrane region" description="Helical" evidence="1">
    <location>
        <begin position="164"/>
        <end position="194"/>
    </location>
</feature>
<comment type="caution">
    <text evidence="2">The sequence shown here is derived from an EMBL/GenBank/DDBJ whole genome shotgun (WGS) entry which is preliminary data.</text>
</comment>
<feature type="transmembrane region" description="Helical" evidence="1">
    <location>
        <begin position="125"/>
        <end position="143"/>
    </location>
</feature>
<dbReference type="Proteomes" id="UP000823632">
    <property type="component" value="Unassembled WGS sequence"/>
</dbReference>